<protein>
    <submittedName>
        <fullName evidence="1">Alkaline phosphatase family protein</fullName>
    </submittedName>
</protein>
<sequence>MIRPDYAGGSIANLMRTLADACGAGGLPQPPLAPRYRLETKTLARARNLVLFVVDGLGARLLADYGSGALRAHAGATLTSVFPSTTAAAIPTFMTGLPPAQHALTGWHMWLDELQAVTAILPLTPRTGKPFAETPAQLTAKLFDHRPLYAAMHRPAWVISPREIAFSPFNAFHSHGADTLAYADLDGLMQTLAGLVRVPGRKFVYAYWPLLDSVAHRFGTDSKEARATLAAFCTAFDALQAELAGSDTTLLVTADHGFIDSPERRIVQLDEHPELAALLARPLCGEQRVAWCYLKPGAGDDFRHYVASRLAESADAVPCAQLLADGWFGPGPAHPRLASRIGDYALVMRDNWTIKDWLPGERRHTLIGVHGGVSADEMEVPLVALHC</sequence>
<dbReference type="InterPro" id="IPR002591">
    <property type="entry name" value="Phosphodiest/P_Trfase"/>
</dbReference>
<dbReference type="Gene3D" id="3.40.720.10">
    <property type="entry name" value="Alkaline Phosphatase, subunit A"/>
    <property type="match status" value="1"/>
</dbReference>
<evidence type="ECO:0000313" key="1">
    <source>
        <dbReference type="EMBL" id="QRJ64506.1"/>
    </source>
</evidence>
<dbReference type="Proteomes" id="UP000663444">
    <property type="component" value="Chromosome"/>
</dbReference>
<dbReference type="Pfam" id="PF01663">
    <property type="entry name" value="Phosphodiest"/>
    <property type="match status" value="1"/>
</dbReference>
<accession>A0A974Y4K7</accession>
<dbReference type="AlphaFoldDB" id="A0A974Y4K7"/>
<dbReference type="PANTHER" id="PTHR10151:SF120">
    <property type="entry name" value="BIS(5'-ADENOSYL)-TRIPHOSPHATASE"/>
    <property type="match status" value="1"/>
</dbReference>
<dbReference type="SUPFAM" id="SSF53649">
    <property type="entry name" value="Alkaline phosphatase-like"/>
    <property type="match status" value="1"/>
</dbReference>
<dbReference type="InterPro" id="IPR017850">
    <property type="entry name" value="Alkaline_phosphatase_core_sf"/>
</dbReference>
<dbReference type="GO" id="GO:0016787">
    <property type="term" value="F:hydrolase activity"/>
    <property type="evidence" value="ECO:0007669"/>
    <property type="project" value="UniProtKB-ARBA"/>
</dbReference>
<dbReference type="RefSeq" id="WP_203388051.1">
    <property type="nucleotide sequence ID" value="NZ_CP064781.1"/>
</dbReference>
<dbReference type="PANTHER" id="PTHR10151">
    <property type="entry name" value="ECTONUCLEOTIDE PYROPHOSPHATASE/PHOSPHODIESTERASE"/>
    <property type="match status" value="1"/>
</dbReference>
<name>A0A974Y4K7_9RHOO</name>
<organism evidence="1 2">
    <name type="scientific">Azospira restricta</name>
    <dbReference type="NCBI Taxonomy" id="404405"/>
    <lineage>
        <taxon>Bacteria</taxon>
        <taxon>Pseudomonadati</taxon>
        <taxon>Pseudomonadota</taxon>
        <taxon>Betaproteobacteria</taxon>
        <taxon>Rhodocyclales</taxon>
        <taxon>Rhodocyclaceae</taxon>
        <taxon>Azospira</taxon>
    </lineage>
</organism>
<evidence type="ECO:0000313" key="2">
    <source>
        <dbReference type="Proteomes" id="UP000663444"/>
    </source>
</evidence>
<dbReference type="KEGG" id="ares:IWH25_03900"/>
<gene>
    <name evidence="1" type="ORF">IWH25_03900</name>
</gene>
<proteinExistence type="predicted"/>
<reference evidence="1" key="1">
    <citation type="submission" date="2020-11" db="EMBL/GenBank/DDBJ databases">
        <title>Azospira restricta DSM 18626 genome sequence.</title>
        <authorList>
            <person name="Moe W.M."/>
        </authorList>
    </citation>
    <scope>NUCLEOTIDE SEQUENCE</scope>
    <source>
        <strain evidence="1">DSM 18626</strain>
    </source>
</reference>
<dbReference type="EMBL" id="CP064781">
    <property type="protein sequence ID" value="QRJ64506.1"/>
    <property type="molecule type" value="Genomic_DNA"/>
</dbReference>
<keyword evidence="2" id="KW-1185">Reference proteome</keyword>